<dbReference type="InterPro" id="IPR020846">
    <property type="entry name" value="MFS_dom"/>
</dbReference>
<feature type="transmembrane region" description="Helical" evidence="7">
    <location>
        <begin position="56"/>
        <end position="74"/>
    </location>
</feature>
<keyword evidence="5 7" id="KW-1133">Transmembrane helix</keyword>
<feature type="domain" description="Major facilitator superfamily (MFS) profile" evidence="8">
    <location>
        <begin position="14"/>
        <end position="387"/>
    </location>
</feature>
<evidence type="ECO:0000256" key="3">
    <source>
        <dbReference type="ARBA" id="ARBA00022475"/>
    </source>
</evidence>
<dbReference type="SUPFAM" id="SSF103473">
    <property type="entry name" value="MFS general substrate transporter"/>
    <property type="match status" value="1"/>
</dbReference>
<comment type="subcellular location">
    <subcellularLocation>
        <location evidence="1">Cell membrane</location>
        <topology evidence="1">Multi-pass membrane protein</topology>
    </subcellularLocation>
</comment>
<keyword evidence="4 7" id="KW-0812">Transmembrane</keyword>
<feature type="transmembrane region" description="Helical" evidence="7">
    <location>
        <begin position="299"/>
        <end position="319"/>
    </location>
</feature>
<sequence length="400" mass="44007">MKIKTGRGTIGIMVLFAIYSISMVTSLPGLAISPILGDLETVFQKASNLHLQMLESLPSFIIVPFILIAGRLSLRLNKKKLLIAGLIIFFICSIIYPFVHRLNLLLVVSAFLGIGAGMVIPFSTGLIADYFTGARRTRQLGIASAINNLTLVLATLLSGFLAGINWHYSFLVYCFSGISLFFAFFLDNTPPYVQSTSLPSASDSHSGFKWPIKLMLLYYFITFLALTVPFNLSLYMQNLHIGNAEKSGTLISIFFLAVTLPGFDINRVISWFKGYTNVISLAAISLGLVLFAFKSGILLLTLGVILIGLGYGIMQPIIYDKTANGVPTADATYALSLVMVMNYISIITYPFILSWLSLDSAYFPFILCMILGAAFTVFAFFRLNSKTLGMKQIQENNNVK</sequence>
<proteinExistence type="predicted"/>
<evidence type="ECO:0000256" key="7">
    <source>
        <dbReference type="SAM" id="Phobius"/>
    </source>
</evidence>
<keyword evidence="2" id="KW-0813">Transport</keyword>
<feature type="transmembrane region" description="Helical" evidence="7">
    <location>
        <begin position="362"/>
        <end position="381"/>
    </location>
</feature>
<dbReference type="eggNOG" id="COG2814">
    <property type="taxonomic scope" value="Bacteria"/>
</dbReference>
<dbReference type="Proteomes" id="UP000004892">
    <property type="component" value="Unassembled WGS sequence"/>
</dbReference>
<dbReference type="STRING" id="742817.HMPREF9449_00296"/>
<evidence type="ECO:0000313" key="10">
    <source>
        <dbReference type="Proteomes" id="UP000004892"/>
    </source>
</evidence>
<keyword evidence="3" id="KW-1003">Cell membrane</keyword>
<feature type="transmembrane region" description="Helical" evidence="7">
    <location>
        <begin position="168"/>
        <end position="186"/>
    </location>
</feature>
<reference evidence="9 10" key="1">
    <citation type="submission" date="2012-01" db="EMBL/GenBank/DDBJ databases">
        <title>The Genome Sequence of Odoribacter laneus YIT 12061.</title>
        <authorList>
            <consortium name="The Broad Institute Genome Sequencing Platform"/>
            <person name="Earl A."/>
            <person name="Ward D."/>
            <person name="Feldgarden M."/>
            <person name="Gevers D."/>
            <person name="Morotomi M."/>
            <person name="Young S.K."/>
            <person name="Zeng Q."/>
            <person name="Gargeya S."/>
            <person name="Fitzgerald M."/>
            <person name="Haas B."/>
            <person name="Abouelleil A."/>
            <person name="Alvarado L."/>
            <person name="Arachchi H.M."/>
            <person name="Berlin A."/>
            <person name="Chapman S.B."/>
            <person name="Gearin G."/>
            <person name="Goldberg J."/>
            <person name="Griggs A."/>
            <person name="Gujja S."/>
            <person name="Hansen M."/>
            <person name="Heiman D."/>
            <person name="Howarth C."/>
            <person name="Larimer J."/>
            <person name="Lui A."/>
            <person name="MacDonald P.J.P."/>
            <person name="McCowen C."/>
            <person name="Montmayeur A."/>
            <person name="Murphy C."/>
            <person name="Neiman D."/>
            <person name="Pearson M."/>
            <person name="Priest M."/>
            <person name="Roberts A."/>
            <person name="Saif S."/>
            <person name="Shea T."/>
            <person name="Sisk P."/>
            <person name="Stolte C."/>
            <person name="Sykes S."/>
            <person name="Wortman J."/>
            <person name="Nusbaum C."/>
            <person name="Birren B."/>
        </authorList>
    </citation>
    <scope>NUCLEOTIDE SEQUENCE [LARGE SCALE GENOMIC DNA]</scope>
    <source>
        <strain evidence="9 10">YIT 12061</strain>
    </source>
</reference>
<dbReference type="PANTHER" id="PTHR23517:SF2">
    <property type="entry name" value="MULTIDRUG RESISTANCE PROTEIN MDTH"/>
    <property type="match status" value="1"/>
</dbReference>
<feature type="transmembrane region" description="Helical" evidence="7">
    <location>
        <begin position="105"/>
        <end position="128"/>
    </location>
</feature>
<evidence type="ECO:0000313" key="9">
    <source>
        <dbReference type="EMBL" id="EHP50969.1"/>
    </source>
</evidence>
<dbReference type="EMBL" id="ADMC01000002">
    <property type="protein sequence ID" value="EHP50969.1"/>
    <property type="molecule type" value="Genomic_DNA"/>
</dbReference>
<dbReference type="InterPro" id="IPR050171">
    <property type="entry name" value="MFS_Transporters"/>
</dbReference>
<protein>
    <recommendedName>
        <fullName evidence="8">Major facilitator superfamily (MFS) profile domain-containing protein</fullName>
    </recommendedName>
</protein>
<dbReference type="Pfam" id="PF07690">
    <property type="entry name" value="MFS_1"/>
    <property type="match status" value="1"/>
</dbReference>
<feature type="transmembrane region" description="Helical" evidence="7">
    <location>
        <begin position="216"/>
        <end position="235"/>
    </location>
</feature>
<comment type="caution">
    <text evidence="9">The sequence shown here is derived from an EMBL/GenBank/DDBJ whole genome shotgun (WGS) entry which is preliminary data.</text>
</comment>
<name>H1DDG0_9BACT</name>
<gene>
    <name evidence="9" type="ORF">HMPREF9449_00296</name>
</gene>
<keyword evidence="10" id="KW-1185">Reference proteome</keyword>
<feature type="transmembrane region" description="Helical" evidence="7">
    <location>
        <begin position="331"/>
        <end position="356"/>
    </location>
</feature>
<dbReference type="RefSeq" id="WP_009135450.1">
    <property type="nucleotide sequence ID" value="NZ_JH594596.1"/>
</dbReference>
<feature type="transmembrane region" description="Helical" evidence="7">
    <location>
        <begin position="12"/>
        <end position="36"/>
    </location>
</feature>
<dbReference type="PROSITE" id="PS50850">
    <property type="entry name" value="MFS"/>
    <property type="match status" value="1"/>
</dbReference>
<dbReference type="GO" id="GO:0005886">
    <property type="term" value="C:plasma membrane"/>
    <property type="evidence" value="ECO:0007669"/>
    <property type="project" value="UniProtKB-SubCell"/>
</dbReference>
<feature type="transmembrane region" description="Helical" evidence="7">
    <location>
        <begin position="247"/>
        <end position="263"/>
    </location>
</feature>
<evidence type="ECO:0000256" key="2">
    <source>
        <dbReference type="ARBA" id="ARBA00022448"/>
    </source>
</evidence>
<feature type="transmembrane region" description="Helical" evidence="7">
    <location>
        <begin position="275"/>
        <end position="293"/>
    </location>
</feature>
<accession>H1DDG0</accession>
<organism evidence="9 10">
    <name type="scientific">Odoribacter laneus YIT 12061</name>
    <dbReference type="NCBI Taxonomy" id="742817"/>
    <lineage>
        <taxon>Bacteria</taxon>
        <taxon>Pseudomonadati</taxon>
        <taxon>Bacteroidota</taxon>
        <taxon>Bacteroidia</taxon>
        <taxon>Bacteroidales</taxon>
        <taxon>Odoribacteraceae</taxon>
        <taxon>Odoribacter</taxon>
    </lineage>
</organism>
<feature type="transmembrane region" description="Helical" evidence="7">
    <location>
        <begin position="81"/>
        <end position="99"/>
    </location>
</feature>
<evidence type="ECO:0000259" key="8">
    <source>
        <dbReference type="PROSITE" id="PS50850"/>
    </source>
</evidence>
<dbReference type="InterPro" id="IPR011701">
    <property type="entry name" value="MFS"/>
</dbReference>
<evidence type="ECO:0000256" key="4">
    <source>
        <dbReference type="ARBA" id="ARBA00022692"/>
    </source>
</evidence>
<dbReference type="GeneID" id="98067957"/>
<keyword evidence="6 7" id="KW-0472">Membrane</keyword>
<evidence type="ECO:0000256" key="1">
    <source>
        <dbReference type="ARBA" id="ARBA00004651"/>
    </source>
</evidence>
<evidence type="ECO:0000256" key="5">
    <source>
        <dbReference type="ARBA" id="ARBA00022989"/>
    </source>
</evidence>
<dbReference type="Gene3D" id="1.20.1250.20">
    <property type="entry name" value="MFS general substrate transporter like domains"/>
    <property type="match status" value="1"/>
</dbReference>
<dbReference type="GO" id="GO:0022857">
    <property type="term" value="F:transmembrane transporter activity"/>
    <property type="evidence" value="ECO:0007669"/>
    <property type="project" value="InterPro"/>
</dbReference>
<dbReference type="HOGENOM" id="CLU_001265_10_4_10"/>
<evidence type="ECO:0000256" key="6">
    <source>
        <dbReference type="ARBA" id="ARBA00023136"/>
    </source>
</evidence>
<dbReference type="AlphaFoldDB" id="H1DDG0"/>
<dbReference type="InterPro" id="IPR036259">
    <property type="entry name" value="MFS_trans_sf"/>
</dbReference>
<feature type="transmembrane region" description="Helical" evidence="7">
    <location>
        <begin position="140"/>
        <end position="162"/>
    </location>
</feature>
<dbReference type="PANTHER" id="PTHR23517">
    <property type="entry name" value="RESISTANCE PROTEIN MDTM, PUTATIVE-RELATED-RELATED"/>
    <property type="match status" value="1"/>
</dbReference>
<dbReference type="PATRIC" id="fig|742817.3.peg.311"/>